<accession>A0ABT4KTR7</accession>
<organism evidence="2 3">
    <name type="scientific">Pedobacter rhodius</name>
    <dbReference type="NCBI Taxonomy" id="3004098"/>
    <lineage>
        <taxon>Bacteria</taxon>
        <taxon>Pseudomonadati</taxon>
        <taxon>Bacteroidota</taxon>
        <taxon>Sphingobacteriia</taxon>
        <taxon>Sphingobacteriales</taxon>
        <taxon>Sphingobacteriaceae</taxon>
        <taxon>Pedobacter</taxon>
    </lineage>
</organism>
<evidence type="ECO:0000259" key="1">
    <source>
        <dbReference type="Pfam" id="PF13460"/>
    </source>
</evidence>
<evidence type="ECO:0000313" key="3">
    <source>
        <dbReference type="Proteomes" id="UP001144341"/>
    </source>
</evidence>
<dbReference type="InterPro" id="IPR051606">
    <property type="entry name" value="Polyketide_Oxido-like"/>
</dbReference>
<dbReference type="Pfam" id="PF13460">
    <property type="entry name" value="NAD_binding_10"/>
    <property type="match status" value="1"/>
</dbReference>
<comment type="caution">
    <text evidence="2">The sequence shown here is derived from an EMBL/GenBank/DDBJ whole genome shotgun (WGS) entry which is preliminary data.</text>
</comment>
<dbReference type="Proteomes" id="UP001144341">
    <property type="component" value="Unassembled WGS sequence"/>
</dbReference>
<dbReference type="PANTHER" id="PTHR43355">
    <property type="entry name" value="FLAVIN REDUCTASE (NADPH)"/>
    <property type="match status" value="1"/>
</dbReference>
<dbReference type="EMBL" id="JAPWGL010000001">
    <property type="protein sequence ID" value="MCZ4222136.1"/>
    <property type="molecule type" value="Genomic_DNA"/>
</dbReference>
<name>A0ABT4KTR7_9SPHI</name>
<keyword evidence="3" id="KW-1185">Reference proteome</keyword>
<dbReference type="PANTHER" id="PTHR43355:SF2">
    <property type="entry name" value="FLAVIN REDUCTASE (NADPH)"/>
    <property type="match status" value="1"/>
</dbReference>
<dbReference type="SUPFAM" id="SSF51735">
    <property type="entry name" value="NAD(P)-binding Rossmann-fold domains"/>
    <property type="match status" value="1"/>
</dbReference>
<reference evidence="2" key="1">
    <citation type="submission" date="2022-12" db="EMBL/GenBank/DDBJ databases">
        <title>Genome sequence of SJ11.</title>
        <authorList>
            <person name="Woo H."/>
        </authorList>
    </citation>
    <scope>NUCLEOTIDE SEQUENCE</scope>
    <source>
        <strain evidence="2">SJ11</strain>
    </source>
</reference>
<proteinExistence type="predicted"/>
<sequence>MNLNNMKVALIGASGFVGKALLNELVSRGNDVIAIARDTDKIENTDEKVTKVAVDVLDTEKLAQTLKGADAVISAFNAGWTNPNLYNATIAGAVAIQQAVKASGVKRYIFIGGAGTLQIDGNQLVDGPQFPKEIYPGASAVRDYFNTLKQEKELDWLFFSPAIEMHPGITIGRTGQYRLGKTSPVFNEEGRSILSVEDLAIVLADELENNAHHQEQFTAAY</sequence>
<protein>
    <submittedName>
        <fullName evidence="2">NAD(P)H-binding protein</fullName>
    </submittedName>
</protein>
<dbReference type="Gene3D" id="3.40.50.720">
    <property type="entry name" value="NAD(P)-binding Rossmann-like Domain"/>
    <property type="match status" value="1"/>
</dbReference>
<dbReference type="RefSeq" id="WP_269414556.1">
    <property type="nucleotide sequence ID" value="NZ_JAPWGL010000001.1"/>
</dbReference>
<evidence type="ECO:0000313" key="2">
    <source>
        <dbReference type="EMBL" id="MCZ4222136.1"/>
    </source>
</evidence>
<dbReference type="InterPro" id="IPR036291">
    <property type="entry name" value="NAD(P)-bd_dom_sf"/>
</dbReference>
<gene>
    <name evidence="2" type="ORF">O0931_02380</name>
</gene>
<feature type="domain" description="NAD(P)-binding" evidence="1">
    <location>
        <begin position="12"/>
        <end position="209"/>
    </location>
</feature>
<dbReference type="InterPro" id="IPR016040">
    <property type="entry name" value="NAD(P)-bd_dom"/>
</dbReference>